<dbReference type="GeneID" id="79828918"/>
<comment type="caution">
    <text evidence="1">The sequence shown here is derived from an EMBL/GenBank/DDBJ whole genome shotgun (WGS) entry which is preliminary data.</text>
</comment>
<dbReference type="Gene3D" id="1.20.1330.10">
    <property type="entry name" value="f41 fragment of flagellin, N-terminal domain"/>
    <property type="match status" value="1"/>
</dbReference>
<dbReference type="OrthoDB" id="341613at2"/>
<dbReference type="Proteomes" id="UP000294684">
    <property type="component" value="Unassembled WGS sequence"/>
</dbReference>
<dbReference type="AlphaFoldDB" id="A0A4R8MJX3"/>
<evidence type="ECO:0000313" key="1">
    <source>
        <dbReference type="EMBL" id="TDY67237.1"/>
    </source>
</evidence>
<name>A0A4R8MJX3_LEPME</name>
<dbReference type="RefSeq" id="WP_004787421.1">
    <property type="nucleotide sequence ID" value="NZ_SORO01000004.1"/>
</dbReference>
<proteinExistence type="predicted"/>
<dbReference type="STRING" id="1193051.LEP1GSC017_1047"/>
<evidence type="ECO:0008006" key="3">
    <source>
        <dbReference type="Google" id="ProtNLM"/>
    </source>
</evidence>
<dbReference type="EMBL" id="SORO01000004">
    <property type="protein sequence ID" value="TDY67237.1"/>
    <property type="molecule type" value="Genomic_DNA"/>
</dbReference>
<gene>
    <name evidence="1" type="ORF">CLV96_3658</name>
</gene>
<protein>
    <recommendedName>
        <fullName evidence="3">Flagellar filament core protein flaB2 domain protein</fullName>
    </recommendedName>
</protein>
<accession>A0A4R8MJX3</accession>
<organism evidence="1 2">
    <name type="scientific">Leptospira meyeri</name>
    <dbReference type="NCBI Taxonomy" id="29508"/>
    <lineage>
        <taxon>Bacteria</taxon>
        <taxon>Pseudomonadati</taxon>
        <taxon>Spirochaetota</taxon>
        <taxon>Spirochaetia</taxon>
        <taxon>Leptospirales</taxon>
        <taxon>Leptospiraceae</taxon>
        <taxon>Leptospira</taxon>
    </lineage>
</organism>
<sequence>MKLSKNPIWTTDSQRETIIQKQIHALRKEIVDWVSRESSLTEDKKEIIIRTNTSENFFEYSVLNRRDVSAIDSRLKFISLSSERLEKLYELQPTRTTFQKQTFLIRKAIVYLDTMLLIAQRMSSIAKSEAMREFKDLQLEVATLIDEVDRIASFAEYNNIRLFEGHFARNSRVASMWFINETNGELFRVYLGTMTAKSLGLTSSDGNPETLSSPVLFQKKMDEAINKIIEERNRLQSVLN</sequence>
<evidence type="ECO:0000313" key="2">
    <source>
        <dbReference type="Proteomes" id="UP000294684"/>
    </source>
</evidence>
<reference evidence="1 2" key="1">
    <citation type="submission" date="2019-03" db="EMBL/GenBank/DDBJ databases">
        <title>Genomic Encyclopedia of Archaeal and Bacterial Type Strains, Phase II (KMG-II): from individual species to whole genera.</title>
        <authorList>
            <person name="Goeker M."/>
        </authorList>
    </citation>
    <scope>NUCLEOTIDE SEQUENCE [LARGE SCALE GENOMIC DNA]</scope>
    <source>
        <strain evidence="1 2">DSM 21537</strain>
    </source>
</reference>
<keyword evidence="2" id="KW-1185">Reference proteome</keyword>